<dbReference type="EMBL" id="MU267719">
    <property type="protein sequence ID" value="KAH7910286.1"/>
    <property type="molecule type" value="Genomic_DNA"/>
</dbReference>
<comment type="caution">
    <text evidence="1">The sequence shown here is derived from an EMBL/GenBank/DDBJ whole genome shotgun (WGS) entry which is preliminary data.</text>
</comment>
<organism evidence="1 2">
    <name type="scientific">Hygrophoropsis aurantiaca</name>
    <dbReference type="NCBI Taxonomy" id="72124"/>
    <lineage>
        <taxon>Eukaryota</taxon>
        <taxon>Fungi</taxon>
        <taxon>Dikarya</taxon>
        <taxon>Basidiomycota</taxon>
        <taxon>Agaricomycotina</taxon>
        <taxon>Agaricomycetes</taxon>
        <taxon>Agaricomycetidae</taxon>
        <taxon>Boletales</taxon>
        <taxon>Coniophorineae</taxon>
        <taxon>Hygrophoropsidaceae</taxon>
        <taxon>Hygrophoropsis</taxon>
    </lineage>
</organism>
<reference evidence="1" key="1">
    <citation type="journal article" date="2021" name="New Phytol.">
        <title>Evolutionary innovations through gain and loss of genes in the ectomycorrhizal Boletales.</title>
        <authorList>
            <person name="Wu G."/>
            <person name="Miyauchi S."/>
            <person name="Morin E."/>
            <person name="Kuo A."/>
            <person name="Drula E."/>
            <person name="Varga T."/>
            <person name="Kohler A."/>
            <person name="Feng B."/>
            <person name="Cao Y."/>
            <person name="Lipzen A."/>
            <person name="Daum C."/>
            <person name="Hundley H."/>
            <person name="Pangilinan J."/>
            <person name="Johnson J."/>
            <person name="Barry K."/>
            <person name="LaButti K."/>
            <person name="Ng V."/>
            <person name="Ahrendt S."/>
            <person name="Min B."/>
            <person name="Choi I.G."/>
            <person name="Park H."/>
            <person name="Plett J.M."/>
            <person name="Magnuson J."/>
            <person name="Spatafora J.W."/>
            <person name="Nagy L.G."/>
            <person name="Henrissat B."/>
            <person name="Grigoriev I.V."/>
            <person name="Yang Z.L."/>
            <person name="Xu J."/>
            <person name="Martin F.M."/>
        </authorList>
    </citation>
    <scope>NUCLEOTIDE SEQUENCE</scope>
    <source>
        <strain evidence="1">ATCC 28755</strain>
    </source>
</reference>
<keyword evidence="2" id="KW-1185">Reference proteome</keyword>
<evidence type="ECO:0000313" key="2">
    <source>
        <dbReference type="Proteomes" id="UP000790377"/>
    </source>
</evidence>
<evidence type="ECO:0000313" key="1">
    <source>
        <dbReference type="EMBL" id="KAH7910286.1"/>
    </source>
</evidence>
<gene>
    <name evidence="1" type="ORF">BJ138DRAFT_127108</name>
</gene>
<dbReference type="Proteomes" id="UP000790377">
    <property type="component" value="Unassembled WGS sequence"/>
</dbReference>
<protein>
    <submittedName>
        <fullName evidence="1">Uncharacterized protein</fullName>
    </submittedName>
</protein>
<name>A0ACB8AAP3_9AGAM</name>
<sequence length="514" mass="57636">MVLNRIEDWSIISLEDSPQNPVQTHLAHVARSLCELASQKSPGLCNSENCRHYATLWYRTNQIENKTCRIVVYLDGHPDSEEGQENSPVESSENRKTSKEKRHFLINLTPSHQPVNVHNKFENRCFPAPQNIMESLEEVGCYIKAFLDPKVAELWGTQTVCVFLEVLPRHPSRYLRKVHSNLNVYINDERSTFQAIHHKVLASAKSEAKKATEDTCPGCTFVLQACRHCDGFFCGNRECQSWQTHALESCSYHPALKSCLSCRERLGVHNSLVSCPTCQTYYCPADLSWCWGRPQDDPRASTFEFKYTLGGFRDDVVHSHSPKPSPCHTCVSTLGVAAWHNCGSFRCWSKNPALMRDLICPDCVADNGGTRCACSNTWVCDLCAAFPNPHLTGAVRHCPGCQQIYCYDCDFIKFCRHCEKPRLCDSCIEEESHNPPGAPTANVAFTAECQLCTRRVCSDCEEGMGVCANPSCGRIVCLICARSCLCCDSVLCKHCDEYEGCGCCYRSSQLVDSL</sequence>
<proteinExistence type="predicted"/>
<accession>A0ACB8AAP3</accession>